<dbReference type="RefSeq" id="WP_103881098.1">
    <property type="nucleotide sequence ID" value="NZ_FNVG01000014.1"/>
</dbReference>
<dbReference type="InterPro" id="IPR000914">
    <property type="entry name" value="SBP_5_dom"/>
</dbReference>
<evidence type="ECO:0000313" key="5">
    <source>
        <dbReference type="EMBL" id="SEG44660.1"/>
    </source>
</evidence>
<dbReference type="InterPro" id="IPR030678">
    <property type="entry name" value="Peptide/Ni-bd"/>
</dbReference>
<dbReference type="InterPro" id="IPR039424">
    <property type="entry name" value="SBP_5"/>
</dbReference>
<dbReference type="PANTHER" id="PTHR30290">
    <property type="entry name" value="PERIPLASMIC BINDING COMPONENT OF ABC TRANSPORTER"/>
    <property type="match status" value="1"/>
</dbReference>
<dbReference type="Proteomes" id="UP000236721">
    <property type="component" value="Unassembled WGS sequence"/>
</dbReference>
<keyword evidence="2 3" id="KW-0732">Signal</keyword>
<dbReference type="Pfam" id="PF00496">
    <property type="entry name" value="SBP_bac_5"/>
    <property type="match status" value="1"/>
</dbReference>
<accession>A0A1H6A8M2</accession>
<dbReference type="GO" id="GO:0030288">
    <property type="term" value="C:outer membrane-bounded periplasmic space"/>
    <property type="evidence" value="ECO:0007669"/>
    <property type="project" value="TreeGrafter"/>
</dbReference>
<feature type="signal peptide" evidence="3">
    <location>
        <begin position="1"/>
        <end position="22"/>
    </location>
</feature>
<protein>
    <submittedName>
        <fullName evidence="5">Peptide/nickel transport system substrate-binding protein</fullName>
    </submittedName>
</protein>
<dbReference type="SUPFAM" id="SSF53850">
    <property type="entry name" value="Periplasmic binding protein-like II"/>
    <property type="match status" value="1"/>
</dbReference>
<dbReference type="PROSITE" id="PS01040">
    <property type="entry name" value="SBP_BACTERIAL_5"/>
    <property type="match status" value="1"/>
</dbReference>
<feature type="chain" id="PRO_5009292425" evidence="3">
    <location>
        <begin position="23"/>
        <end position="552"/>
    </location>
</feature>
<evidence type="ECO:0000256" key="2">
    <source>
        <dbReference type="ARBA" id="ARBA00022729"/>
    </source>
</evidence>
<dbReference type="GO" id="GO:0042938">
    <property type="term" value="P:dipeptide transport"/>
    <property type="evidence" value="ECO:0007669"/>
    <property type="project" value="TreeGrafter"/>
</dbReference>
<keyword evidence="6" id="KW-1185">Reference proteome</keyword>
<feature type="domain" description="Solute-binding protein family 5" evidence="4">
    <location>
        <begin position="73"/>
        <end position="435"/>
    </location>
</feature>
<sequence>MKKTTLLLSTLIAASFSASSTAADTPDMPNLKILAESTTGWVRNFNPFIGGRSDFAYEPLMVFDMIDSTVEHSWLATGYEVSDDLKVITVDLRKGVKWSDGEDFTADDVVFTYEYPRSHPAIDGAGLSKKVEKVVKINDHKVEIHVAEPNAFAARDLIGEGTKIIPQHIWSKIKNPESAINENPVGTGAFTEITRFTPQVYIQCKNPYYWNEKIEINCLEFPQYSSNDAALEMLAKGDIDWAGIFIPDIERTYTSKHPNNKYWFPASDAVRLTLNFNTKNEGANKAFNDVEFRKAFNLAMDREAMIMVGAYGYVSGGNPATNLPQSMWAYRDTQADKTFAEFYQYDVEKAKTILKKAGYKDVDGDGYLENPDGSKLSFKIQVPSGWSDWVNNTSIAVEGLRAAGIDAGVITPEANVYAQNWEANDMDVTFAAGTLQNSVWKFYEYTMHSRYAGTGAWWSTGLTNYANPQVDAWIAELGRTKEKSAQQEIISKIERHFADNVIQVPLYYNGVWYVYNDSRFTGWASEDNQITHPAPWSGMSRMVHMQHIKPKK</sequence>
<dbReference type="PIRSF" id="PIRSF002741">
    <property type="entry name" value="MppA"/>
    <property type="match status" value="1"/>
</dbReference>
<evidence type="ECO:0000259" key="4">
    <source>
        <dbReference type="Pfam" id="PF00496"/>
    </source>
</evidence>
<dbReference type="AlphaFoldDB" id="A0A1H6A8M2"/>
<organism evidence="5 6">
    <name type="scientific">Vibrio hangzhouensis</name>
    <dbReference type="NCBI Taxonomy" id="462991"/>
    <lineage>
        <taxon>Bacteria</taxon>
        <taxon>Pseudomonadati</taxon>
        <taxon>Pseudomonadota</taxon>
        <taxon>Gammaproteobacteria</taxon>
        <taxon>Vibrionales</taxon>
        <taxon>Vibrionaceae</taxon>
        <taxon>Vibrio</taxon>
    </lineage>
</organism>
<comment type="similarity">
    <text evidence="1">Belongs to the bacterial solute-binding protein 5 family.</text>
</comment>
<dbReference type="GO" id="GO:1904680">
    <property type="term" value="F:peptide transmembrane transporter activity"/>
    <property type="evidence" value="ECO:0007669"/>
    <property type="project" value="TreeGrafter"/>
</dbReference>
<dbReference type="Gene3D" id="3.40.190.10">
    <property type="entry name" value="Periplasmic binding protein-like II"/>
    <property type="match status" value="1"/>
</dbReference>
<dbReference type="InterPro" id="IPR023765">
    <property type="entry name" value="SBP_5_CS"/>
</dbReference>
<dbReference type="Gene3D" id="3.90.76.10">
    <property type="entry name" value="Dipeptide-binding Protein, Domain 1"/>
    <property type="match status" value="1"/>
</dbReference>
<dbReference type="OrthoDB" id="9801912at2"/>
<evidence type="ECO:0000256" key="3">
    <source>
        <dbReference type="SAM" id="SignalP"/>
    </source>
</evidence>
<gene>
    <name evidence="5" type="ORF">SAMN04488244_11479</name>
</gene>
<name>A0A1H6A8M2_9VIBR</name>
<dbReference type="Gene3D" id="3.10.105.10">
    <property type="entry name" value="Dipeptide-binding Protein, Domain 3"/>
    <property type="match status" value="1"/>
</dbReference>
<dbReference type="EMBL" id="FNVG01000014">
    <property type="protein sequence ID" value="SEG44660.1"/>
    <property type="molecule type" value="Genomic_DNA"/>
</dbReference>
<dbReference type="GO" id="GO:0043190">
    <property type="term" value="C:ATP-binding cassette (ABC) transporter complex"/>
    <property type="evidence" value="ECO:0007669"/>
    <property type="project" value="InterPro"/>
</dbReference>
<proteinExistence type="inferred from homology"/>
<evidence type="ECO:0000313" key="6">
    <source>
        <dbReference type="Proteomes" id="UP000236721"/>
    </source>
</evidence>
<reference evidence="6" key="1">
    <citation type="submission" date="2016-10" db="EMBL/GenBank/DDBJ databases">
        <authorList>
            <person name="Varghese N."/>
            <person name="Submissions S."/>
        </authorList>
    </citation>
    <scope>NUCLEOTIDE SEQUENCE [LARGE SCALE GENOMIC DNA]</scope>
    <source>
        <strain evidence="6">CGMCC 1.7062</strain>
    </source>
</reference>
<evidence type="ECO:0000256" key="1">
    <source>
        <dbReference type="ARBA" id="ARBA00005695"/>
    </source>
</evidence>
<dbReference type="PANTHER" id="PTHR30290:SF38">
    <property type="entry name" value="D,D-DIPEPTIDE-BINDING PERIPLASMIC PROTEIN DDPA-RELATED"/>
    <property type="match status" value="1"/>
</dbReference>
<dbReference type="CDD" id="cd08509">
    <property type="entry name" value="PBP2_TmCBP_oligosaccharides_like"/>
    <property type="match status" value="1"/>
</dbReference>